<proteinExistence type="predicted"/>
<evidence type="ECO:0000313" key="2">
    <source>
        <dbReference type="EMBL" id="MBM7714043.1"/>
    </source>
</evidence>
<dbReference type="InterPro" id="IPR024419">
    <property type="entry name" value="YvrJ"/>
</dbReference>
<evidence type="ECO:0000256" key="1">
    <source>
        <dbReference type="SAM" id="Phobius"/>
    </source>
</evidence>
<dbReference type="EMBL" id="JAFBFH010000005">
    <property type="protein sequence ID" value="MBM7714043.1"/>
    <property type="molecule type" value="Genomic_DNA"/>
</dbReference>
<accession>A0ABS2R551</accession>
<name>A0ABS2R551_9BACI</name>
<keyword evidence="1" id="KW-0472">Membrane</keyword>
<evidence type="ECO:0000313" key="3">
    <source>
        <dbReference type="Proteomes" id="UP000823485"/>
    </source>
</evidence>
<evidence type="ECO:0008006" key="4">
    <source>
        <dbReference type="Google" id="ProtNLM"/>
    </source>
</evidence>
<reference evidence="2 3" key="1">
    <citation type="submission" date="2021-01" db="EMBL/GenBank/DDBJ databases">
        <title>Genomic Encyclopedia of Type Strains, Phase IV (KMG-IV): sequencing the most valuable type-strain genomes for metagenomic binning, comparative biology and taxonomic classification.</title>
        <authorList>
            <person name="Goeker M."/>
        </authorList>
    </citation>
    <scope>NUCLEOTIDE SEQUENCE [LARGE SCALE GENOMIC DNA]</scope>
    <source>
        <strain evidence="2 3">DSM 105453</strain>
    </source>
</reference>
<dbReference type="Proteomes" id="UP000823485">
    <property type="component" value="Unassembled WGS sequence"/>
</dbReference>
<comment type="caution">
    <text evidence="2">The sequence shown here is derived from an EMBL/GenBank/DDBJ whole genome shotgun (WGS) entry which is preliminary data.</text>
</comment>
<feature type="transmembrane region" description="Helical" evidence="1">
    <location>
        <begin position="6"/>
        <end position="28"/>
    </location>
</feature>
<protein>
    <recommendedName>
        <fullName evidence="4">YvrJ family protein</fullName>
    </recommendedName>
</protein>
<gene>
    <name evidence="2" type="ORF">JOC94_001015</name>
</gene>
<organism evidence="2 3">
    <name type="scientific">Siminovitchia thermophila</name>
    <dbReference type="NCBI Taxonomy" id="1245522"/>
    <lineage>
        <taxon>Bacteria</taxon>
        <taxon>Bacillati</taxon>
        <taxon>Bacillota</taxon>
        <taxon>Bacilli</taxon>
        <taxon>Bacillales</taxon>
        <taxon>Bacillaceae</taxon>
        <taxon>Siminovitchia</taxon>
    </lineage>
</organism>
<dbReference type="Pfam" id="PF12841">
    <property type="entry name" value="YvrJ"/>
    <property type="match status" value="1"/>
</dbReference>
<dbReference type="RefSeq" id="WP_077113724.1">
    <property type="nucleotide sequence ID" value="NZ_JAFBFH010000005.1"/>
</dbReference>
<keyword evidence="3" id="KW-1185">Reference proteome</keyword>
<keyword evidence="1" id="KW-0812">Transmembrane</keyword>
<keyword evidence="1" id="KW-1133">Transmembrane helix</keyword>
<sequence length="53" mass="6206">MTPTEFPFWITLIGNFGFPIAITIYLFLRFEKKLEKLAEVIMQLAEVINTTKK</sequence>